<dbReference type="Pfam" id="PF02463">
    <property type="entry name" value="SMC_N"/>
    <property type="match status" value="1"/>
</dbReference>
<dbReference type="PIRSF" id="PIRSF003128">
    <property type="entry name" value="RecN"/>
    <property type="match status" value="1"/>
</dbReference>
<dbReference type="GO" id="GO:0006281">
    <property type="term" value="P:DNA repair"/>
    <property type="evidence" value="ECO:0007669"/>
    <property type="project" value="UniProtKB-KW"/>
</dbReference>
<dbReference type="InParanoid" id="G4Q7J8"/>
<dbReference type="STRING" id="568816.Acin_1111"/>
<sequence length="565" mass="62231">MLTFLEVQQFALIDKVRIGFAPGFNVFTGETGAGKSILIDALGIVLGGRAPSDAVRTGADAYQIQAVFDVTGNHSVEALLSELGLSAEDGTLFLRRRVSAQGKSQAFVNDTQVPVKTLARLGALLVDIHGQHENQTLLRPGAVLAILHHYDPELAPTLKAYQEAFDAAQKGRETLSYWEGKNEHREEELARLEDELKEIDAAQIKLGEDDELRETVRRLSNQDKVRGDLSRAHELLSGVEGTQGVLDALTDAKTALSSAAVYDPSVEDLAQTLDSSWETLEDVRQTLSDRLSGDEDYRETLEEAQTRLDLLYHLKKKYGGSLEEILSYADRGRKDYEKLQSLQDEIDRLIKLQKKLDGVLQEKADELTKKRTTAAERFCADILPHLHDLAMPHAALSICFTKLDHCGKNGQDEATFLFSANAGMKPAPLIKIASGGELSRFALAAKTVLLRKFGVPTMIFDEIDTGVGGVTAQKMAEKMALIAKQRQVLCITHLAQIACFADQHLYIAKNSDQGMTASEVTILSRAGRIEEIMRMTSGTQQTESARENAKELLAMAEKEKQHFGN</sequence>
<feature type="domain" description="RecF/RecN/SMC N-terminal" evidence="11">
    <location>
        <begin position="2"/>
        <end position="510"/>
    </location>
</feature>
<dbReference type="PANTHER" id="PTHR11059:SF0">
    <property type="entry name" value="DNA REPAIR PROTEIN RECN"/>
    <property type="match status" value="1"/>
</dbReference>
<gene>
    <name evidence="12" type="ordered locus">Acin_1111</name>
</gene>
<dbReference type="RefSeq" id="WP_009015271.1">
    <property type="nucleotide sequence ID" value="NC_016077.1"/>
</dbReference>
<organism evidence="12 13">
    <name type="scientific">Acidaminococcus intestini (strain RyC-MR95)</name>
    <dbReference type="NCBI Taxonomy" id="568816"/>
    <lineage>
        <taxon>Bacteria</taxon>
        <taxon>Bacillati</taxon>
        <taxon>Bacillota</taxon>
        <taxon>Negativicutes</taxon>
        <taxon>Acidaminococcales</taxon>
        <taxon>Acidaminococcaceae</taxon>
        <taxon>Acidaminococcus</taxon>
    </lineage>
</organism>
<dbReference type="PATRIC" id="fig|568816.4.peg.1068"/>
<evidence type="ECO:0000313" key="13">
    <source>
        <dbReference type="Proteomes" id="UP000007093"/>
    </source>
</evidence>
<evidence type="ECO:0000256" key="4">
    <source>
        <dbReference type="ARBA" id="ARBA00022741"/>
    </source>
</evidence>
<dbReference type="InterPro" id="IPR004604">
    <property type="entry name" value="DNA_recomb/repair_RecN"/>
</dbReference>
<comment type="similarity">
    <text evidence="2 9">Belongs to the RecN family.</text>
</comment>
<proteinExistence type="inferred from homology"/>
<evidence type="ECO:0000256" key="7">
    <source>
        <dbReference type="ARBA" id="ARBA00023204"/>
    </source>
</evidence>
<dbReference type="GO" id="GO:0043590">
    <property type="term" value="C:bacterial nucleoid"/>
    <property type="evidence" value="ECO:0007669"/>
    <property type="project" value="TreeGrafter"/>
</dbReference>
<evidence type="ECO:0000256" key="1">
    <source>
        <dbReference type="ARBA" id="ARBA00003618"/>
    </source>
</evidence>
<evidence type="ECO:0000256" key="3">
    <source>
        <dbReference type="ARBA" id="ARBA00021315"/>
    </source>
</evidence>
<keyword evidence="10" id="KW-0175">Coiled coil</keyword>
<dbReference type="InterPro" id="IPR027417">
    <property type="entry name" value="P-loop_NTPase"/>
</dbReference>
<evidence type="ECO:0000256" key="10">
    <source>
        <dbReference type="SAM" id="Coils"/>
    </source>
</evidence>
<evidence type="ECO:0000256" key="9">
    <source>
        <dbReference type="PIRNR" id="PIRNR003128"/>
    </source>
</evidence>
<evidence type="ECO:0000259" key="11">
    <source>
        <dbReference type="Pfam" id="PF02463"/>
    </source>
</evidence>
<dbReference type="InterPro" id="IPR003395">
    <property type="entry name" value="RecF/RecN/SMC_N"/>
</dbReference>
<evidence type="ECO:0000256" key="2">
    <source>
        <dbReference type="ARBA" id="ARBA00009441"/>
    </source>
</evidence>
<evidence type="ECO:0000313" key="12">
    <source>
        <dbReference type="EMBL" id="AEQ22337.1"/>
    </source>
</evidence>
<keyword evidence="6" id="KW-0067">ATP-binding</keyword>
<name>G4Q7J8_ACIIR</name>
<dbReference type="SUPFAM" id="SSF52540">
    <property type="entry name" value="P-loop containing nucleoside triphosphate hydrolases"/>
    <property type="match status" value="2"/>
</dbReference>
<dbReference type="CDD" id="cd03241">
    <property type="entry name" value="ABC_RecN"/>
    <property type="match status" value="2"/>
</dbReference>
<dbReference type="Proteomes" id="UP000007093">
    <property type="component" value="Chromosome"/>
</dbReference>
<dbReference type="PANTHER" id="PTHR11059">
    <property type="entry name" value="DNA REPAIR PROTEIN RECN"/>
    <property type="match status" value="1"/>
</dbReference>
<keyword evidence="7 9" id="KW-0234">DNA repair</keyword>
<dbReference type="EMBL" id="CP003058">
    <property type="protein sequence ID" value="AEQ22337.1"/>
    <property type="molecule type" value="Genomic_DNA"/>
</dbReference>
<dbReference type="HOGENOM" id="CLU_018297_3_1_9"/>
<evidence type="ECO:0000256" key="6">
    <source>
        <dbReference type="ARBA" id="ARBA00022840"/>
    </source>
</evidence>
<dbReference type="eggNOG" id="COG0497">
    <property type="taxonomic scope" value="Bacteria"/>
</dbReference>
<dbReference type="GO" id="GO:0006310">
    <property type="term" value="P:DNA recombination"/>
    <property type="evidence" value="ECO:0007669"/>
    <property type="project" value="InterPro"/>
</dbReference>
<dbReference type="GO" id="GO:0005524">
    <property type="term" value="F:ATP binding"/>
    <property type="evidence" value="ECO:0007669"/>
    <property type="project" value="UniProtKB-KW"/>
</dbReference>
<dbReference type="Gene3D" id="3.40.50.300">
    <property type="entry name" value="P-loop containing nucleotide triphosphate hydrolases"/>
    <property type="match status" value="2"/>
</dbReference>
<dbReference type="GeneID" id="92878650"/>
<dbReference type="AlphaFoldDB" id="G4Q7J8"/>
<evidence type="ECO:0000256" key="5">
    <source>
        <dbReference type="ARBA" id="ARBA00022763"/>
    </source>
</evidence>
<protein>
    <recommendedName>
        <fullName evidence="3 9">DNA repair protein RecN</fullName>
    </recommendedName>
    <alternativeName>
        <fullName evidence="8 9">Recombination protein N</fullName>
    </alternativeName>
</protein>
<dbReference type="GO" id="GO:0009432">
    <property type="term" value="P:SOS response"/>
    <property type="evidence" value="ECO:0007669"/>
    <property type="project" value="TreeGrafter"/>
</dbReference>
<dbReference type="KEGG" id="ain:Acin_1111"/>
<dbReference type="FunCoup" id="G4Q7J8">
    <property type="interactions" value="282"/>
</dbReference>
<feature type="coiled-coil region" evidence="10">
    <location>
        <begin position="175"/>
        <end position="209"/>
    </location>
</feature>
<comment type="function">
    <text evidence="1 9">May be involved in recombinational repair of damaged DNA.</text>
</comment>
<accession>G4Q7J8</accession>
<evidence type="ECO:0000256" key="8">
    <source>
        <dbReference type="ARBA" id="ARBA00033408"/>
    </source>
</evidence>
<keyword evidence="4" id="KW-0547">Nucleotide-binding</keyword>
<keyword evidence="13" id="KW-1185">Reference proteome</keyword>
<keyword evidence="5 9" id="KW-0227">DNA damage</keyword>
<reference evidence="12 13" key="1">
    <citation type="journal article" date="2011" name="J. Bacteriol.">
        <title>Complete genome sequence of Acidaminococcus intestini RYC-MR95, a Gram-negative bacterium from the phylum Firmicutes.</title>
        <authorList>
            <person name="D'Auria G."/>
            <person name="Galan J.C."/>
            <person name="Rodriguez-Alcayna M."/>
            <person name="Moya A."/>
            <person name="Baquero F."/>
            <person name="Latorre A."/>
        </authorList>
    </citation>
    <scope>NUCLEOTIDE SEQUENCE [LARGE SCALE GENOMIC DNA]</scope>
    <source>
        <strain evidence="12 13">RyC-MR95</strain>
    </source>
</reference>
<dbReference type="NCBIfam" id="TIGR00634">
    <property type="entry name" value="recN"/>
    <property type="match status" value="1"/>
</dbReference>